<keyword evidence="8 10" id="KW-1133">Transmembrane helix</keyword>
<reference evidence="13" key="2">
    <citation type="submission" date="2025-08" db="UniProtKB">
        <authorList>
            <consortium name="RefSeq"/>
        </authorList>
    </citation>
    <scope>IDENTIFICATION</scope>
    <source>
        <tissue evidence="13">Leaf</tissue>
    </source>
</reference>
<comment type="function">
    <text evidence="10">Mediates both low-affinity uptake and efflux of sugar across the membrane.</text>
</comment>
<feature type="transmembrane region" description="Helical" evidence="10">
    <location>
        <begin position="71"/>
        <end position="94"/>
    </location>
</feature>
<feature type="transmembrane region" description="Helical" evidence="10">
    <location>
        <begin position="132"/>
        <end position="153"/>
    </location>
</feature>
<feature type="transmembrane region" description="Helical" evidence="10">
    <location>
        <begin position="106"/>
        <end position="126"/>
    </location>
</feature>
<dbReference type="Gene3D" id="1.20.1280.290">
    <property type="match status" value="2"/>
</dbReference>
<keyword evidence="12" id="KW-1185">Reference proteome</keyword>
<dbReference type="SMR" id="A0A1S3Z2Z8"/>
<evidence type="ECO:0000256" key="6">
    <source>
        <dbReference type="ARBA" id="ARBA00022692"/>
    </source>
</evidence>
<dbReference type="GeneID" id="107782206"/>
<evidence type="ECO:0000256" key="1">
    <source>
        <dbReference type="ARBA" id="ARBA00004651"/>
    </source>
</evidence>
<evidence type="ECO:0000256" key="3">
    <source>
        <dbReference type="ARBA" id="ARBA00022448"/>
    </source>
</evidence>
<dbReference type="RefSeq" id="XP_016458542.1">
    <property type="nucleotide sequence ID" value="XM_016603056.2"/>
</dbReference>
<comment type="similarity">
    <text evidence="2 10">Belongs to the SWEET sugar transporter family.</text>
</comment>
<dbReference type="PANTHER" id="PTHR10791">
    <property type="entry name" value="RAG1-ACTIVATING PROTEIN 1"/>
    <property type="match status" value="1"/>
</dbReference>
<proteinExistence type="inferred from homology"/>
<feature type="transmembrane region" description="Helical" evidence="10">
    <location>
        <begin position="6"/>
        <end position="26"/>
    </location>
</feature>
<feature type="region of interest" description="Disordered" evidence="11">
    <location>
        <begin position="247"/>
        <end position="278"/>
    </location>
</feature>
<gene>
    <name evidence="13" type="primary">LOC107782206</name>
</gene>
<keyword evidence="9 10" id="KW-0472">Membrane</keyword>
<dbReference type="FunFam" id="1.20.1280.290:FF:000003">
    <property type="entry name" value="Bidirectional sugar transporter SWEET"/>
    <property type="match status" value="1"/>
</dbReference>
<dbReference type="GO" id="GO:0008643">
    <property type="term" value="P:carbohydrate transport"/>
    <property type="evidence" value="ECO:0000318"/>
    <property type="project" value="GO_Central"/>
</dbReference>
<dbReference type="Proteomes" id="UP000790787">
    <property type="component" value="Chromosome 22"/>
</dbReference>
<dbReference type="KEGG" id="nta:107782206"/>
<dbReference type="PANTHER" id="PTHR10791:SF157">
    <property type="entry name" value="BIDIRECTIONAL SUGAR TRANSPORTER SWEET"/>
    <property type="match status" value="1"/>
</dbReference>
<evidence type="ECO:0000256" key="4">
    <source>
        <dbReference type="ARBA" id="ARBA00022475"/>
    </source>
</evidence>
<dbReference type="GO" id="GO:0016020">
    <property type="term" value="C:membrane"/>
    <property type="evidence" value="ECO:0000318"/>
    <property type="project" value="GO_Central"/>
</dbReference>
<evidence type="ECO:0000256" key="10">
    <source>
        <dbReference type="RuleBase" id="RU910715"/>
    </source>
</evidence>
<organism evidence="12 13">
    <name type="scientific">Nicotiana tabacum</name>
    <name type="common">Common tobacco</name>
    <dbReference type="NCBI Taxonomy" id="4097"/>
    <lineage>
        <taxon>Eukaryota</taxon>
        <taxon>Viridiplantae</taxon>
        <taxon>Streptophyta</taxon>
        <taxon>Embryophyta</taxon>
        <taxon>Tracheophyta</taxon>
        <taxon>Spermatophyta</taxon>
        <taxon>Magnoliopsida</taxon>
        <taxon>eudicotyledons</taxon>
        <taxon>Gunneridae</taxon>
        <taxon>Pentapetalae</taxon>
        <taxon>asterids</taxon>
        <taxon>lamiids</taxon>
        <taxon>Solanales</taxon>
        <taxon>Solanaceae</taxon>
        <taxon>Nicotianoideae</taxon>
        <taxon>Nicotianeae</taxon>
        <taxon>Nicotiana</taxon>
    </lineage>
</organism>
<accession>A0A1S3Z2Z8</accession>
<protein>
    <recommendedName>
        <fullName evidence="10">Bidirectional sugar transporter SWEET</fullName>
    </recommendedName>
</protein>
<dbReference type="STRING" id="4097.A0A1S3Z2Z8"/>
<dbReference type="OrthoDB" id="409725at2759"/>
<comment type="subcellular location">
    <subcellularLocation>
        <location evidence="1 10">Cell membrane</location>
        <topology evidence="1 10">Multi-pass membrane protein</topology>
    </subcellularLocation>
</comment>
<dbReference type="InterPro" id="IPR047664">
    <property type="entry name" value="SWEET"/>
</dbReference>
<name>A0A1S3Z2Z8_TOBAC</name>
<dbReference type="GO" id="GO:0005886">
    <property type="term" value="C:plasma membrane"/>
    <property type="evidence" value="ECO:0007669"/>
    <property type="project" value="UniProtKB-SubCell"/>
</dbReference>
<dbReference type="FunFam" id="1.20.1280.290:FF:000001">
    <property type="entry name" value="Bidirectional sugar transporter SWEET"/>
    <property type="match status" value="1"/>
</dbReference>
<dbReference type="OMA" id="INISVMM"/>
<dbReference type="RefSeq" id="XP_016458542.1">
    <property type="nucleotide sequence ID" value="XM_016603056.1"/>
</dbReference>
<evidence type="ECO:0000256" key="8">
    <source>
        <dbReference type="ARBA" id="ARBA00022989"/>
    </source>
</evidence>
<dbReference type="GO" id="GO:0051119">
    <property type="term" value="F:sugar transmembrane transporter activity"/>
    <property type="evidence" value="ECO:0000318"/>
    <property type="project" value="GO_Central"/>
</dbReference>
<keyword evidence="6 10" id="KW-0812">Transmembrane</keyword>
<dbReference type="InterPro" id="IPR004316">
    <property type="entry name" value="SWEET_rpt"/>
</dbReference>
<keyword evidence="3 10" id="KW-0813">Transport</keyword>
<evidence type="ECO:0000256" key="5">
    <source>
        <dbReference type="ARBA" id="ARBA00022597"/>
    </source>
</evidence>
<feature type="transmembrane region" description="Helical" evidence="10">
    <location>
        <begin position="193"/>
        <end position="214"/>
    </location>
</feature>
<feature type="transmembrane region" description="Helical" evidence="10">
    <location>
        <begin position="165"/>
        <end position="187"/>
    </location>
</feature>
<dbReference type="Pfam" id="PF03083">
    <property type="entry name" value="MtN3_slv"/>
    <property type="match status" value="2"/>
</dbReference>
<evidence type="ECO:0000256" key="9">
    <source>
        <dbReference type="ARBA" id="ARBA00023136"/>
    </source>
</evidence>
<keyword evidence="7" id="KW-0677">Repeat</keyword>
<dbReference type="PaxDb" id="4097-A0A1S3Z2Z8"/>
<reference evidence="12" key="1">
    <citation type="journal article" date="2014" name="Nat. Commun.">
        <title>The tobacco genome sequence and its comparison with those of tomato and potato.</title>
        <authorList>
            <person name="Sierro N."/>
            <person name="Battey J.N."/>
            <person name="Ouadi S."/>
            <person name="Bakaher N."/>
            <person name="Bovet L."/>
            <person name="Willig A."/>
            <person name="Goepfert S."/>
            <person name="Peitsch M.C."/>
            <person name="Ivanov N.V."/>
        </authorList>
    </citation>
    <scope>NUCLEOTIDE SEQUENCE [LARGE SCALE GENOMIC DNA]</scope>
</reference>
<evidence type="ECO:0000313" key="13">
    <source>
        <dbReference type="RefSeq" id="XP_016458542.1"/>
    </source>
</evidence>
<keyword evidence="4" id="KW-1003">Cell membrane</keyword>
<dbReference type="AlphaFoldDB" id="A0A1S3Z2Z8"/>
<evidence type="ECO:0000313" key="12">
    <source>
        <dbReference type="Proteomes" id="UP000790787"/>
    </source>
</evidence>
<evidence type="ECO:0000256" key="11">
    <source>
        <dbReference type="SAM" id="MobiDB-lite"/>
    </source>
</evidence>
<sequence>MAIFTASHLAFVFGVLGNGVSFLVYLSPIPTFYRIYKRKSTEGFQSIPYSVALFSAMLYLYYAYLKEKNGILLITINSFGTAIEFIYLTIFLMYATREAKIYTTKLVLLLNIGSFGAIVALTYIFAKDKTRVTIVGWICAVFSVCVFAAPLSIMRRVIKTRSVEFMPFPLSFFLTICAVMWFFYGLLIKDMYIATPNILGFTFGIAQMILYAIFRNRKQQIQPADSNLKDLTQVVIDMKAMVLEMQENSDPNKEAEVDDTDEKKTNKQEVVAQTTSNV</sequence>
<evidence type="ECO:0000256" key="2">
    <source>
        <dbReference type="ARBA" id="ARBA00007809"/>
    </source>
</evidence>
<feature type="compositionally biased region" description="Basic and acidic residues" evidence="11">
    <location>
        <begin position="250"/>
        <end position="267"/>
    </location>
</feature>
<evidence type="ECO:0000256" key="7">
    <source>
        <dbReference type="ARBA" id="ARBA00022737"/>
    </source>
</evidence>
<feature type="transmembrane region" description="Helical" evidence="10">
    <location>
        <begin position="47"/>
        <end position="65"/>
    </location>
</feature>
<keyword evidence="5 10" id="KW-0762">Sugar transport</keyword>